<comment type="pathway">
    <text evidence="4 16">Cell wall biogenesis; peptidoglycan biosynthesis.</text>
</comment>
<keyword evidence="9 16" id="KW-0521">NADP</keyword>
<dbReference type="InterPro" id="IPR006094">
    <property type="entry name" value="Oxid_FAD_bind_N"/>
</dbReference>
<dbReference type="GO" id="GO:0071555">
    <property type="term" value="P:cell wall organization"/>
    <property type="evidence" value="ECO:0007669"/>
    <property type="project" value="UniProtKB-KW"/>
</dbReference>
<dbReference type="EC" id="1.3.1.98" evidence="16"/>
<feature type="domain" description="FAD-binding PCMH-type" evidence="17">
    <location>
        <begin position="31"/>
        <end position="197"/>
    </location>
</feature>
<evidence type="ECO:0000256" key="15">
    <source>
        <dbReference type="ARBA" id="ARBA00048914"/>
    </source>
</evidence>
<keyword evidence="8 16" id="KW-0274">FAD</keyword>
<dbReference type="InterPro" id="IPR016166">
    <property type="entry name" value="FAD-bd_PCMH"/>
</dbReference>
<dbReference type="UniPathway" id="UPA00219"/>
<protein>
    <recommendedName>
        <fullName evidence="16">UDP-N-acetylenolpyruvoylglucosamine reductase</fullName>
        <ecNumber evidence="16">1.3.1.98</ecNumber>
    </recommendedName>
    <alternativeName>
        <fullName evidence="16">UDP-N-acetylmuramate dehydrogenase</fullName>
    </alternativeName>
</protein>
<evidence type="ECO:0000313" key="18">
    <source>
        <dbReference type="EMBL" id="AOH39294.1"/>
    </source>
</evidence>
<evidence type="ECO:0000256" key="13">
    <source>
        <dbReference type="ARBA" id="ARBA00023306"/>
    </source>
</evidence>
<keyword evidence="13 16" id="KW-0131">Cell cycle</keyword>
<evidence type="ECO:0000256" key="8">
    <source>
        <dbReference type="ARBA" id="ARBA00022827"/>
    </source>
</evidence>
<dbReference type="NCBIfam" id="TIGR00179">
    <property type="entry name" value="murB"/>
    <property type="match status" value="1"/>
</dbReference>
<dbReference type="GO" id="GO:0071949">
    <property type="term" value="F:FAD binding"/>
    <property type="evidence" value="ECO:0007669"/>
    <property type="project" value="InterPro"/>
</dbReference>
<evidence type="ECO:0000256" key="14">
    <source>
        <dbReference type="ARBA" id="ARBA00023316"/>
    </source>
</evidence>
<keyword evidence="6 16" id="KW-0132">Cell division</keyword>
<proteinExistence type="inferred from homology"/>
<evidence type="ECO:0000256" key="1">
    <source>
        <dbReference type="ARBA" id="ARBA00001974"/>
    </source>
</evidence>
<keyword evidence="5 16" id="KW-0963">Cytoplasm</keyword>
<dbReference type="InterPro" id="IPR003170">
    <property type="entry name" value="MurB"/>
</dbReference>
<dbReference type="Pfam" id="PF01565">
    <property type="entry name" value="FAD_binding_4"/>
    <property type="match status" value="1"/>
</dbReference>
<dbReference type="SUPFAM" id="SSF56176">
    <property type="entry name" value="FAD-binding/transporter-associated domain-like"/>
    <property type="match status" value="1"/>
</dbReference>
<reference evidence="19" key="1">
    <citation type="submission" date="2016-08" db="EMBL/GenBank/DDBJ databases">
        <authorList>
            <person name="Holder M.E."/>
            <person name="Ajami N.J."/>
            <person name="Petrosino J.F."/>
        </authorList>
    </citation>
    <scope>NUCLEOTIDE SEQUENCE [LARGE SCALE GENOMIC DNA]</scope>
    <source>
        <strain evidence="19">F0677</strain>
    </source>
</reference>
<comment type="function">
    <text evidence="2 16">Cell wall formation.</text>
</comment>
<comment type="cofactor">
    <cofactor evidence="1 16">
        <name>FAD</name>
        <dbReference type="ChEBI" id="CHEBI:57692"/>
    </cofactor>
</comment>
<dbReference type="InterPro" id="IPR016167">
    <property type="entry name" value="FAD-bd_PCMH_sub1"/>
</dbReference>
<sequence length="307" mass="33386">MKDWKSVFEGVLTDRQIKVNESMKLHTTYGIGGLADVFVLPQSIEELKQVLQKAAAMNIPVTVIGGGTNTLVSDKGIRGITICTTRIKNSVVRKGNTIIVTGGAGTGMVSRFAQKQGLSGLEFAAGIPGTLLGAVFMNANGYGGCFADVVTSVRTITRNGLEEHIWNLTDIAYGNSDSIFMKNGEILIEVTMSLKEGDVEAIKKTMDEYQLSRRTKQPLEKRSAGTMFLRPPGKYVGPMVKACNLMGFSVGDAQVSTKHPGFVVNNGSASAKEIMDVLHEVQRRVKEKYQVHLPLDVRMLGEDFPQE</sequence>
<dbReference type="KEGG" id="dpn:BCB69_04625"/>
<dbReference type="InterPro" id="IPR036318">
    <property type="entry name" value="FAD-bd_PCMH-like_sf"/>
</dbReference>
<keyword evidence="10 16" id="KW-0133">Cell shape</keyword>
<dbReference type="GO" id="GO:0005829">
    <property type="term" value="C:cytosol"/>
    <property type="evidence" value="ECO:0007669"/>
    <property type="project" value="TreeGrafter"/>
</dbReference>
<dbReference type="PANTHER" id="PTHR21071:SF4">
    <property type="entry name" value="UDP-N-ACETYLENOLPYRUVOYLGLUCOSAMINE REDUCTASE"/>
    <property type="match status" value="1"/>
</dbReference>
<evidence type="ECO:0000313" key="19">
    <source>
        <dbReference type="Proteomes" id="UP000094757"/>
    </source>
</evidence>
<dbReference type="InterPro" id="IPR036635">
    <property type="entry name" value="MurB_C_sf"/>
</dbReference>
<dbReference type="GO" id="GO:0008360">
    <property type="term" value="P:regulation of cell shape"/>
    <property type="evidence" value="ECO:0007669"/>
    <property type="project" value="UniProtKB-KW"/>
</dbReference>
<dbReference type="GO" id="GO:0009252">
    <property type="term" value="P:peptidoglycan biosynthetic process"/>
    <property type="evidence" value="ECO:0007669"/>
    <property type="project" value="UniProtKB-UniRule"/>
</dbReference>
<dbReference type="NCBIfam" id="NF010480">
    <property type="entry name" value="PRK13905.1"/>
    <property type="match status" value="1"/>
</dbReference>
<accession>A0A1B3WEA7</accession>
<evidence type="ECO:0000259" key="17">
    <source>
        <dbReference type="PROSITE" id="PS51387"/>
    </source>
</evidence>
<dbReference type="GO" id="GO:0008762">
    <property type="term" value="F:UDP-N-acetylmuramate dehydrogenase activity"/>
    <property type="evidence" value="ECO:0007669"/>
    <property type="project" value="UniProtKB-UniRule"/>
</dbReference>
<dbReference type="STRING" id="39950.BCB69_04625"/>
<comment type="caution">
    <text evidence="16">Lacks conserved residue(s) required for the propagation of feature annotation.</text>
</comment>
<evidence type="ECO:0000256" key="2">
    <source>
        <dbReference type="ARBA" id="ARBA00003921"/>
    </source>
</evidence>
<organism evidence="18 19">
    <name type="scientific">Dialister pneumosintes</name>
    <dbReference type="NCBI Taxonomy" id="39950"/>
    <lineage>
        <taxon>Bacteria</taxon>
        <taxon>Bacillati</taxon>
        <taxon>Bacillota</taxon>
        <taxon>Negativicutes</taxon>
        <taxon>Veillonellales</taxon>
        <taxon>Veillonellaceae</taxon>
        <taxon>Dialister</taxon>
    </lineage>
</organism>
<dbReference type="AlphaFoldDB" id="A0A1B3WEA7"/>
<gene>
    <name evidence="16" type="primary">murB</name>
    <name evidence="18" type="ORF">BCB69_04625</name>
</gene>
<keyword evidence="12 16" id="KW-0560">Oxidoreductase</keyword>
<dbReference type="SUPFAM" id="SSF56194">
    <property type="entry name" value="Uridine diphospho-N-Acetylenolpyruvylglucosamine reductase, MurB, C-terminal domain"/>
    <property type="match status" value="1"/>
</dbReference>
<dbReference type="Gene3D" id="3.90.78.10">
    <property type="entry name" value="UDP-N-acetylenolpyruvoylglucosamine reductase, C-terminal domain"/>
    <property type="match status" value="1"/>
</dbReference>
<evidence type="ECO:0000256" key="5">
    <source>
        <dbReference type="ARBA" id="ARBA00022490"/>
    </source>
</evidence>
<dbReference type="Gene3D" id="3.30.465.10">
    <property type="match status" value="1"/>
</dbReference>
<evidence type="ECO:0000256" key="4">
    <source>
        <dbReference type="ARBA" id="ARBA00004752"/>
    </source>
</evidence>
<evidence type="ECO:0000256" key="3">
    <source>
        <dbReference type="ARBA" id="ARBA00004496"/>
    </source>
</evidence>
<dbReference type="EMBL" id="CP017037">
    <property type="protein sequence ID" value="AOH39294.1"/>
    <property type="molecule type" value="Genomic_DNA"/>
</dbReference>
<name>A0A1B3WEA7_9FIRM</name>
<dbReference type="HAMAP" id="MF_00037">
    <property type="entry name" value="MurB"/>
    <property type="match status" value="1"/>
</dbReference>
<dbReference type="Pfam" id="PF02873">
    <property type="entry name" value="MurB_C"/>
    <property type="match status" value="1"/>
</dbReference>
<keyword evidence="7 16" id="KW-0285">Flavoprotein</keyword>
<keyword evidence="14 16" id="KW-0961">Cell wall biogenesis/degradation</keyword>
<dbReference type="GO" id="GO:0051301">
    <property type="term" value="P:cell division"/>
    <property type="evidence" value="ECO:0007669"/>
    <property type="project" value="UniProtKB-KW"/>
</dbReference>
<dbReference type="Proteomes" id="UP000094757">
    <property type="component" value="Chromosome"/>
</dbReference>
<keyword evidence="11 16" id="KW-0573">Peptidoglycan synthesis</keyword>
<comment type="similarity">
    <text evidence="16">Belongs to the MurB family.</text>
</comment>
<evidence type="ECO:0000256" key="9">
    <source>
        <dbReference type="ARBA" id="ARBA00022857"/>
    </source>
</evidence>
<evidence type="ECO:0000256" key="12">
    <source>
        <dbReference type="ARBA" id="ARBA00023002"/>
    </source>
</evidence>
<evidence type="ECO:0000256" key="6">
    <source>
        <dbReference type="ARBA" id="ARBA00022618"/>
    </source>
</evidence>
<evidence type="ECO:0000256" key="11">
    <source>
        <dbReference type="ARBA" id="ARBA00022984"/>
    </source>
</evidence>
<evidence type="ECO:0000256" key="7">
    <source>
        <dbReference type="ARBA" id="ARBA00022630"/>
    </source>
</evidence>
<dbReference type="PANTHER" id="PTHR21071">
    <property type="entry name" value="UDP-N-ACETYLENOLPYRUVOYLGLUCOSAMINE REDUCTASE"/>
    <property type="match status" value="1"/>
</dbReference>
<evidence type="ECO:0000256" key="10">
    <source>
        <dbReference type="ARBA" id="ARBA00022960"/>
    </source>
</evidence>
<dbReference type="PROSITE" id="PS51387">
    <property type="entry name" value="FAD_PCMH"/>
    <property type="match status" value="1"/>
</dbReference>
<comment type="subcellular location">
    <subcellularLocation>
        <location evidence="3 16">Cytoplasm</location>
    </subcellularLocation>
</comment>
<dbReference type="InterPro" id="IPR016169">
    <property type="entry name" value="FAD-bd_PCMH_sub2"/>
</dbReference>
<dbReference type="InterPro" id="IPR011601">
    <property type="entry name" value="MurB_C"/>
</dbReference>
<evidence type="ECO:0000256" key="16">
    <source>
        <dbReference type="HAMAP-Rule" id="MF_00037"/>
    </source>
</evidence>
<dbReference type="RefSeq" id="WP_022513304.1">
    <property type="nucleotide sequence ID" value="NZ_CP017037.1"/>
</dbReference>
<dbReference type="Gene3D" id="3.30.43.10">
    <property type="entry name" value="Uridine Diphospho-n-acetylenolpyruvylglucosamine Reductase, domain 2"/>
    <property type="match status" value="1"/>
</dbReference>
<comment type="catalytic activity">
    <reaction evidence="15 16">
        <text>UDP-N-acetyl-alpha-D-muramate + NADP(+) = UDP-N-acetyl-3-O-(1-carboxyvinyl)-alpha-D-glucosamine + NADPH + H(+)</text>
        <dbReference type="Rhea" id="RHEA:12248"/>
        <dbReference type="ChEBI" id="CHEBI:15378"/>
        <dbReference type="ChEBI" id="CHEBI:57783"/>
        <dbReference type="ChEBI" id="CHEBI:58349"/>
        <dbReference type="ChEBI" id="CHEBI:68483"/>
        <dbReference type="ChEBI" id="CHEBI:70757"/>
        <dbReference type="EC" id="1.3.1.98"/>
    </reaction>
</comment>